<evidence type="ECO:0000313" key="3">
    <source>
        <dbReference type="EMBL" id="CAL1533267.1"/>
    </source>
</evidence>
<keyword evidence="1" id="KW-0812">Transmembrane</keyword>
<feature type="transmembrane region" description="Helical" evidence="1">
    <location>
        <begin position="124"/>
        <end position="146"/>
    </location>
</feature>
<evidence type="ECO:0000259" key="2">
    <source>
        <dbReference type="Pfam" id="PF24871"/>
    </source>
</evidence>
<name>A0AAV2HH44_LYMST</name>
<feature type="transmembrane region" description="Helical" evidence="1">
    <location>
        <begin position="286"/>
        <end position="305"/>
    </location>
</feature>
<dbReference type="GO" id="GO:0008381">
    <property type="term" value="F:mechanosensitive monoatomic ion channel activity"/>
    <property type="evidence" value="ECO:0007669"/>
    <property type="project" value="InterPro"/>
</dbReference>
<evidence type="ECO:0000256" key="1">
    <source>
        <dbReference type="SAM" id="Phobius"/>
    </source>
</evidence>
<dbReference type="AlphaFoldDB" id="A0AAV2HH44"/>
<feature type="transmembrane region" description="Helical" evidence="1">
    <location>
        <begin position="12"/>
        <end position="28"/>
    </location>
</feature>
<organism evidence="3 4">
    <name type="scientific">Lymnaea stagnalis</name>
    <name type="common">Great pond snail</name>
    <name type="synonym">Helix stagnalis</name>
    <dbReference type="NCBI Taxonomy" id="6523"/>
    <lineage>
        <taxon>Eukaryota</taxon>
        <taxon>Metazoa</taxon>
        <taxon>Spiralia</taxon>
        <taxon>Lophotrochozoa</taxon>
        <taxon>Mollusca</taxon>
        <taxon>Gastropoda</taxon>
        <taxon>Heterobranchia</taxon>
        <taxon>Euthyneura</taxon>
        <taxon>Panpulmonata</taxon>
        <taxon>Hygrophila</taxon>
        <taxon>Lymnaeoidea</taxon>
        <taxon>Lymnaeidae</taxon>
        <taxon>Lymnaea</taxon>
    </lineage>
</organism>
<feature type="transmembrane region" description="Helical" evidence="1">
    <location>
        <begin position="201"/>
        <end position="218"/>
    </location>
</feature>
<evidence type="ECO:0000313" key="4">
    <source>
        <dbReference type="Proteomes" id="UP001497497"/>
    </source>
</evidence>
<dbReference type="InterPro" id="IPR027272">
    <property type="entry name" value="Piezo"/>
</dbReference>
<dbReference type="GO" id="GO:0016020">
    <property type="term" value="C:membrane"/>
    <property type="evidence" value="ECO:0007669"/>
    <property type="project" value="InterPro"/>
</dbReference>
<feature type="domain" description="Piezo TM1-24" evidence="2">
    <location>
        <begin position="170"/>
        <end position="692"/>
    </location>
</feature>
<feature type="transmembrane region" description="Helical" evidence="1">
    <location>
        <begin position="435"/>
        <end position="454"/>
    </location>
</feature>
<dbReference type="EMBL" id="CAXITT010000139">
    <property type="protein sequence ID" value="CAL1533267.1"/>
    <property type="molecule type" value="Genomic_DNA"/>
</dbReference>
<feature type="transmembrane region" description="Helical" evidence="1">
    <location>
        <begin position="174"/>
        <end position="195"/>
    </location>
</feature>
<dbReference type="InterPro" id="IPR056769">
    <property type="entry name" value="Piezo_TM1-24"/>
</dbReference>
<feature type="transmembrane region" description="Helical" evidence="1">
    <location>
        <begin position="65"/>
        <end position="88"/>
    </location>
</feature>
<feature type="transmembrane region" description="Helical" evidence="1">
    <location>
        <begin position="34"/>
        <end position="53"/>
    </location>
</feature>
<keyword evidence="4" id="KW-1185">Reference proteome</keyword>
<feature type="transmembrane region" description="Helical" evidence="1">
    <location>
        <begin position="230"/>
        <end position="247"/>
    </location>
</feature>
<reference evidence="3 4" key="1">
    <citation type="submission" date="2024-04" db="EMBL/GenBank/DDBJ databases">
        <authorList>
            <consortium name="Genoscope - CEA"/>
            <person name="William W."/>
        </authorList>
    </citation>
    <scope>NUCLEOTIDE SEQUENCE [LARGE SCALE GENOMIC DNA]</scope>
</reference>
<keyword evidence="1" id="KW-0472">Membrane</keyword>
<accession>A0AAV2HH44</accession>
<feature type="transmembrane region" description="Helical" evidence="1">
    <location>
        <begin position="406"/>
        <end position="423"/>
    </location>
</feature>
<feature type="transmembrane region" description="Helical" evidence="1">
    <location>
        <begin position="612"/>
        <end position="632"/>
    </location>
</feature>
<proteinExistence type="predicted"/>
<protein>
    <recommendedName>
        <fullName evidence="2">Piezo TM1-24 domain-containing protein</fullName>
    </recommendedName>
</protein>
<keyword evidence="1" id="KW-1133">Transmembrane helix</keyword>
<dbReference type="Proteomes" id="UP001497497">
    <property type="component" value="Unassembled WGS sequence"/>
</dbReference>
<dbReference type="PANTHER" id="PTHR47049">
    <property type="entry name" value="PIEZO-TYPE MECHANOSENSITIVE ION CHANNEL HOMOLOG"/>
    <property type="match status" value="1"/>
</dbReference>
<feature type="transmembrane region" description="Helical" evidence="1">
    <location>
        <begin position="583"/>
        <end position="600"/>
    </location>
</feature>
<sequence>MPAKAIKIIGFLQFRIFLPLTLLGASLLRFNGLSFLYLACLLITPLLPIPSRVTMRGATGIFLKCLVPISILPVIGHIIFHVTLVAIATPQEPYGFYFANCSTRESLLRQIGFQRLDNASIPNIIRLIVPDAVVFIMALVILLLSLRITRQNSLPSQSIDMPLIPVIKQKTTNIYMKTLSQFTLNVALLAAGVIVPSIFGGVYFITFLILLTLWGCYIPMGRKFGFVQKLLLIYTGGHLLLLHLYQFQFFQDVLPPDDLIARVLGLTGIIRTECSDVDSVYFHSDVRWSVFINPFLLLVLFWITATNSRHSNFKTKTLGDERLGSLVRTSVGTERQRLVENEELPGGRYGGISSDEGIHESVPTTTNGEEEKAKRRPWMSVMLLIMKQSYVLSLIVMMAWSITYHSWLTFVFLLTACFLWMLPNSRTWCLRSSPFVLLYAELLLLAQYIFGMNLKELPTETNEYKFDEIGLKRHSEPSLNIGLQTIYTVFMVMTLRQYISERSPTARLDQQAYVLEQRPHRVSVCIYLLSSHVNIFLPLDHQERAQDSKTMIFIGHFLWVLLCKYWIIFCAIMMAVISLQDVVIYRIIYMFLFLFFVLIFQLNFTIWRRLNYIFWWIVIIYSIFILIIIYTYQFEQFHTYWTNFTGFDDTLLKDIGLERYDTTGLFVKLLTPTSFLVFVILQLRYFHTPFLKLSASDRYK</sequence>
<dbReference type="PANTHER" id="PTHR47049:SF2">
    <property type="entry name" value="PIEZO-TYPE MECHANOSENSITIVE ION CHANNEL HOMOLOG"/>
    <property type="match status" value="1"/>
</dbReference>
<feature type="transmembrane region" description="Helical" evidence="1">
    <location>
        <begin position="381"/>
        <end position="400"/>
    </location>
</feature>
<dbReference type="Pfam" id="PF24871">
    <property type="entry name" value="Piezo_TM1-24"/>
    <property type="match status" value="2"/>
</dbReference>
<feature type="transmembrane region" description="Helical" evidence="1">
    <location>
        <begin position="665"/>
        <end position="686"/>
    </location>
</feature>
<feature type="transmembrane region" description="Helical" evidence="1">
    <location>
        <begin position="552"/>
        <end position="577"/>
    </location>
</feature>
<gene>
    <name evidence="3" type="ORF">GSLYS_00007285001</name>
</gene>
<feature type="domain" description="Piezo TM1-24" evidence="2">
    <location>
        <begin position="29"/>
        <end position="153"/>
    </location>
</feature>
<comment type="caution">
    <text evidence="3">The sequence shown here is derived from an EMBL/GenBank/DDBJ whole genome shotgun (WGS) entry which is preliminary data.</text>
</comment>
<feature type="transmembrane region" description="Helical" evidence="1">
    <location>
        <begin position="481"/>
        <end position="499"/>
    </location>
</feature>